<evidence type="ECO:0000259" key="2">
    <source>
        <dbReference type="Pfam" id="PF12702"/>
    </source>
</evidence>
<feature type="domain" description="Lipocalin-like" evidence="2">
    <location>
        <begin position="36"/>
        <end position="116"/>
    </location>
</feature>
<feature type="signal peptide" evidence="1">
    <location>
        <begin position="1"/>
        <end position="21"/>
    </location>
</feature>
<sequence length="122" mass="14014">MKVNVVFLGVLMFFTLHFANASTTDSKILSFDQENPEELVGKWMMDGDDETYIELNSDGTATEKSIGEPMKRFWSVKNDKLCLKASEKQNGAEMCIEFMLNQDVLVLTMDNMKLPYTRYRGH</sequence>
<dbReference type="OrthoDB" id="1162236at2"/>
<reference evidence="4" key="1">
    <citation type="submission" date="2016-11" db="EMBL/GenBank/DDBJ databases">
        <authorList>
            <person name="Varghese N."/>
            <person name="Submissions S."/>
        </authorList>
    </citation>
    <scope>NUCLEOTIDE SEQUENCE [LARGE SCALE GENOMIC DNA]</scope>
    <source>
        <strain evidence="4">DSM 22623</strain>
    </source>
</reference>
<keyword evidence="4" id="KW-1185">Reference proteome</keyword>
<dbReference type="STRING" id="570521.SAMN04488508_102422"/>
<keyword evidence="1" id="KW-0732">Signal</keyword>
<dbReference type="InterPro" id="IPR024311">
    <property type="entry name" value="Lipocalin-like"/>
</dbReference>
<proteinExistence type="predicted"/>
<evidence type="ECO:0000256" key="1">
    <source>
        <dbReference type="SAM" id="SignalP"/>
    </source>
</evidence>
<dbReference type="AlphaFoldDB" id="A0A1M6D3Q5"/>
<evidence type="ECO:0000313" key="4">
    <source>
        <dbReference type="Proteomes" id="UP000184432"/>
    </source>
</evidence>
<protein>
    <submittedName>
        <fullName evidence="3">Lipocalin-like</fullName>
    </submittedName>
</protein>
<dbReference type="EMBL" id="FQYP01000002">
    <property type="protein sequence ID" value="SHI67887.1"/>
    <property type="molecule type" value="Genomic_DNA"/>
</dbReference>
<organism evidence="3 4">
    <name type="scientific">Aquimarina spongiae</name>
    <dbReference type="NCBI Taxonomy" id="570521"/>
    <lineage>
        <taxon>Bacteria</taxon>
        <taxon>Pseudomonadati</taxon>
        <taxon>Bacteroidota</taxon>
        <taxon>Flavobacteriia</taxon>
        <taxon>Flavobacteriales</taxon>
        <taxon>Flavobacteriaceae</taxon>
        <taxon>Aquimarina</taxon>
    </lineage>
</organism>
<evidence type="ECO:0000313" key="3">
    <source>
        <dbReference type="EMBL" id="SHI67887.1"/>
    </source>
</evidence>
<dbReference type="Pfam" id="PF12702">
    <property type="entry name" value="Lipocalin_3"/>
    <property type="match status" value="1"/>
</dbReference>
<feature type="chain" id="PRO_5012997198" evidence="1">
    <location>
        <begin position="22"/>
        <end position="122"/>
    </location>
</feature>
<gene>
    <name evidence="3" type="ORF">SAMN04488508_102422</name>
</gene>
<name>A0A1M6D3Q5_9FLAO</name>
<dbReference type="RefSeq" id="WP_073315192.1">
    <property type="nucleotide sequence ID" value="NZ_FQYP01000002.1"/>
</dbReference>
<dbReference type="Proteomes" id="UP000184432">
    <property type="component" value="Unassembled WGS sequence"/>
</dbReference>
<accession>A0A1M6D3Q5</accession>